<dbReference type="AlphaFoldDB" id="A0A4Z1GB63"/>
<name>A0A4Z1GB63_9HELO</name>
<dbReference type="EMBL" id="PQXK01001747">
    <property type="protein sequence ID" value="TGO31383.1"/>
    <property type="molecule type" value="Genomic_DNA"/>
</dbReference>
<protein>
    <submittedName>
        <fullName evidence="2">Uncharacterized protein</fullName>
    </submittedName>
</protein>
<evidence type="ECO:0000313" key="3">
    <source>
        <dbReference type="Proteomes" id="UP000297814"/>
    </source>
</evidence>
<evidence type="ECO:0000313" key="2">
    <source>
        <dbReference type="EMBL" id="TGO31383.1"/>
    </source>
</evidence>
<keyword evidence="3" id="KW-1185">Reference proteome</keyword>
<reference evidence="2 3" key="1">
    <citation type="submission" date="2017-12" db="EMBL/GenBank/DDBJ databases">
        <title>Comparative genomics of Botrytis spp.</title>
        <authorList>
            <person name="Valero-Jimenez C.A."/>
            <person name="Tapia P."/>
            <person name="Veloso J."/>
            <person name="Silva-Moreno E."/>
            <person name="Staats M."/>
            <person name="Valdes J.H."/>
            <person name="Van Kan J.A.L."/>
        </authorList>
    </citation>
    <scope>NUCLEOTIDE SEQUENCE [LARGE SCALE GENOMIC DNA]</scope>
    <source>
        <strain evidence="2 3">Bh0001</strain>
    </source>
</reference>
<gene>
    <name evidence="2" type="ORF">BHYA_1755g00010</name>
</gene>
<dbReference type="Proteomes" id="UP000297814">
    <property type="component" value="Unassembled WGS sequence"/>
</dbReference>
<comment type="caution">
    <text evidence="2">The sequence shown here is derived from an EMBL/GenBank/DDBJ whole genome shotgun (WGS) entry which is preliminary data.</text>
</comment>
<proteinExistence type="predicted"/>
<sequence>MLRKVVKLFSSPTRPTEPRASQLPQRTPSPRPASLHSTSDAEESTQDLLDQQLRATEQTLLSAQTPAFTLPSGNVIHFTEVLAYIEANPNTPKLERAQLIDFSKTQIAKLETGLESLAAKVKEYDEKECENP</sequence>
<feature type="region of interest" description="Disordered" evidence="1">
    <location>
        <begin position="1"/>
        <end position="47"/>
    </location>
</feature>
<organism evidence="2 3">
    <name type="scientific">Botrytis hyacinthi</name>
    <dbReference type="NCBI Taxonomy" id="278943"/>
    <lineage>
        <taxon>Eukaryota</taxon>
        <taxon>Fungi</taxon>
        <taxon>Dikarya</taxon>
        <taxon>Ascomycota</taxon>
        <taxon>Pezizomycotina</taxon>
        <taxon>Leotiomycetes</taxon>
        <taxon>Helotiales</taxon>
        <taxon>Sclerotiniaceae</taxon>
        <taxon>Botrytis</taxon>
    </lineage>
</organism>
<accession>A0A4Z1GB63</accession>
<evidence type="ECO:0000256" key="1">
    <source>
        <dbReference type="SAM" id="MobiDB-lite"/>
    </source>
</evidence>